<accession>A0A7C8MEP4</accession>
<comment type="caution">
    <text evidence="2">The sequence shown here is derived from an EMBL/GenBank/DDBJ whole genome shotgun (WGS) entry which is preliminary data.</text>
</comment>
<dbReference type="OrthoDB" id="6118920at2759"/>
<reference evidence="2 3" key="1">
    <citation type="submission" date="2020-01" db="EMBL/GenBank/DDBJ databases">
        <authorList>
            <consortium name="DOE Joint Genome Institute"/>
            <person name="Haridas S."/>
            <person name="Albert R."/>
            <person name="Binder M."/>
            <person name="Bloem J."/>
            <person name="Labutti K."/>
            <person name="Salamov A."/>
            <person name="Andreopoulos B."/>
            <person name="Baker S.E."/>
            <person name="Barry K."/>
            <person name="Bills G."/>
            <person name="Bluhm B.H."/>
            <person name="Cannon C."/>
            <person name="Castanera R."/>
            <person name="Culley D.E."/>
            <person name="Daum C."/>
            <person name="Ezra D."/>
            <person name="Gonzalez J.B."/>
            <person name="Henrissat B."/>
            <person name="Kuo A."/>
            <person name="Liang C."/>
            <person name="Lipzen A."/>
            <person name="Lutzoni F."/>
            <person name="Magnuson J."/>
            <person name="Mondo S."/>
            <person name="Nolan M."/>
            <person name="Ohm R."/>
            <person name="Pangilinan J."/>
            <person name="Park H.-J.H."/>
            <person name="Ramirez L."/>
            <person name="Alfaro M."/>
            <person name="Sun H."/>
            <person name="Tritt A."/>
            <person name="Yoshinaga Y."/>
            <person name="Zwiers L.-H.L."/>
            <person name="Turgeon B.G."/>
            <person name="Goodwin S.B."/>
            <person name="Spatafora J.W."/>
            <person name="Crous P.W."/>
            <person name="Grigoriev I.V."/>
        </authorList>
    </citation>
    <scope>NUCLEOTIDE SEQUENCE [LARGE SCALE GENOMIC DNA]</scope>
    <source>
        <strain evidence="2 3">CBS 611.86</strain>
    </source>
</reference>
<evidence type="ECO:0000313" key="3">
    <source>
        <dbReference type="Proteomes" id="UP000481861"/>
    </source>
</evidence>
<name>A0A7C8MEP4_9PLEO</name>
<dbReference type="Pfam" id="PF13521">
    <property type="entry name" value="AAA_28"/>
    <property type="match status" value="1"/>
</dbReference>
<organism evidence="2 3">
    <name type="scientific">Massariosphaeria phaeospora</name>
    <dbReference type="NCBI Taxonomy" id="100035"/>
    <lineage>
        <taxon>Eukaryota</taxon>
        <taxon>Fungi</taxon>
        <taxon>Dikarya</taxon>
        <taxon>Ascomycota</taxon>
        <taxon>Pezizomycotina</taxon>
        <taxon>Dothideomycetes</taxon>
        <taxon>Pleosporomycetidae</taxon>
        <taxon>Pleosporales</taxon>
        <taxon>Pleosporales incertae sedis</taxon>
        <taxon>Massariosphaeria</taxon>
    </lineage>
</organism>
<dbReference type="InterPro" id="IPR038727">
    <property type="entry name" value="NadR/Ttd14_AAA_dom"/>
</dbReference>
<sequence length="195" mass="21385">VYVIGAQCTGKTTLVNALEAEYGRKCLETGEPVPQPSVIREVARTVLKEKSFSRDDITDSPARALQLQKHILDAQLEAEETASRETGAQWYICDRSGLDPIVYARVFVGEAAAQDMLAAEAWKQLKTRMKTGVVVLCEAGCSWLVDDGTRLMPKGTEDWMRIDRAFRDLLAGAGISYVVVPKALVSLAERVALVV</sequence>
<feature type="non-terminal residue" evidence="2">
    <location>
        <position position="1"/>
    </location>
</feature>
<gene>
    <name evidence="2" type="ORF">BDV95DRAFT_475311</name>
</gene>
<evidence type="ECO:0000313" key="2">
    <source>
        <dbReference type="EMBL" id="KAF2878600.1"/>
    </source>
</evidence>
<protein>
    <submittedName>
        <fullName evidence="2">AAA domain-containing protein</fullName>
    </submittedName>
</protein>
<dbReference type="InterPro" id="IPR027417">
    <property type="entry name" value="P-loop_NTPase"/>
</dbReference>
<dbReference type="EMBL" id="JAADJZ010000001">
    <property type="protein sequence ID" value="KAF2878600.1"/>
    <property type="molecule type" value="Genomic_DNA"/>
</dbReference>
<feature type="domain" description="NadR/Ttd14 AAA" evidence="1">
    <location>
        <begin position="1"/>
        <end position="183"/>
    </location>
</feature>
<dbReference type="AlphaFoldDB" id="A0A7C8MEP4"/>
<feature type="non-terminal residue" evidence="2">
    <location>
        <position position="195"/>
    </location>
</feature>
<dbReference type="SUPFAM" id="SSF52540">
    <property type="entry name" value="P-loop containing nucleoside triphosphate hydrolases"/>
    <property type="match status" value="1"/>
</dbReference>
<dbReference type="Proteomes" id="UP000481861">
    <property type="component" value="Unassembled WGS sequence"/>
</dbReference>
<keyword evidence="3" id="KW-1185">Reference proteome</keyword>
<evidence type="ECO:0000259" key="1">
    <source>
        <dbReference type="Pfam" id="PF13521"/>
    </source>
</evidence>
<dbReference type="Gene3D" id="3.40.50.300">
    <property type="entry name" value="P-loop containing nucleotide triphosphate hydrolases"/>
    <property type="match status" value="1"/>
</dbReference>
<proteinExistence type="predicted"/>